<evidence type="ECO:0000256" key="1">
    <source>
        <dbReference type="ARBA" id="ARBA00004236"/>
    </source>
</evidence>
<dbReference type="Pfam" id="PF04347">
    <property type="entry name" value="FliO"/>
    <property type="match status" value="1"/>
</dbReference>
<proteinExistence type="predicted"/>
<evidence type="ECO:0000256" key="5">
    <source>
        <dbReference type="ARBA" id="ARBA00023136"/>
    </source>
</evidence>
<gene>
    <name evidence="7" type="primary">fliZ</name>
    <name evidence="7" type="ordered locus">bpr_I1375</name>
</gene>
<dbReference type="GO" id="GO:0016020">
    <property type="term" value="C:membrane"/>
    <property type="evidence" value="ECO:0007669"/>
    <property type="project" value="InterPro"/>
</dbReference>
<dbReference type="InterPro" id="IPR022781">
    <property type="entry name" value="Flagellar_biosynth_FliO"/>
</dbReference>
<dbReference type="Proteomes" id="UP000001299">
    <property type="component" value="Chromosome 1"/>
</dbReference>
<dbReference type="KEGG" id="bpb:bpr_I1375"/>
<evidence type="ECO:0000313" key="7">
    <source>
        <dbReference type="EMBL" id="ADL34113.1"/>
    </source>
</evidence>
<dbReference type="EMBL" id="CP001810">
    <property type="protein sequence ID" value="ADL34113.1"/>
    <property type="molecule type" value="Genomic_DNA"/>
</dbReference>
<reference evidence="7 8" key="1">
    <citation type="journal article" date="2010" name="PLoS ONE">
        <title>The glycobiome of the rumen bacterium Butyrivibrio proteoclasticus B316(T) highlights adaptation to a polysaccharide-rich environment.</title>
        <authorList>
            <person name="Kelly W.J."/>
            <person name="Leahy S.C."/>
            <person name="Altermann E."/>
            <person name="Yeoman C.J."/>
            <person name="Dunne J.C."/>
            <person name="Kong Z."/>
            <person name="Pacheco D.M."/>
            <person name="Li D."/>
            <person name="Noel S.J."/>
            <person name="Moon C.D."/>
            <person name="Cookson A.L."/>
            <person name="Attwood G.T."/>
        </authorList>
    </citation>
    <scope>NUCLEOTIDE SEQUENCE [LARGE SCALE GENOMIC DNA]</scope>
    <source>
        <strain evidence="8">ATCC 51982 / DSM 14932 / B316</strain>
    </source>
</reference>
<accession>E0RUS2</accession>
<evidence type="ECO:0000256" key="6">
    <source>
        <dbReference type="SAM" id="Phobius"/>
    </source>
</evidence>
<keyword evidence="5 6" id="KW-0472">Membrane</keyword>
<dbReference type="RefSeq" id="WP_013280767.1">
    <property type="nucleotide sequence ID" value="NC_014387.1"/>
</dbReference>
<name>E0RUS2_BUTPB</name>
<evidence type="ECO:0000313" key="8">
    <source>
        <dbReference type="Proteomes" id="UP000001299"/>
    </source>
</evidence>
<organism evidence="7 8">
    <name type="scientific">Butyrivibrio proteoclasticus (strain ATCC 51982 / DSM 14932 / B316)</name>
    <name type="common">Clostridium proteoclasticum</name>
    <dbReference type="NCBI Taxonomy" id="515622"/>
    <lineage>
        <taxon>Bacteria</taxon>
        <taxon>Bacillati</taxon>
        <taxon>Bacillota</taxon>
        <taxon>Clostridia</taxon>
        <taxon>Lachnospirales</taxon>
        <taxon>Lachnospiraceae</taxon>
        <taxon>Butyrivibrio</taxon>
    </lineage>
</organism>
<evidence type="ECO:0000256" key="3">
    <source>
        <dbReference type="ARBA" id="ARBA00022692"/>
    </source>
</evidence>
<dbReference type="eggNOG" id="COG3190">
    <property type="taxonomic scope" value="Bacteria"/>
</dbReference>
<comment type="subcellular location">
    <subcellularLocation>
        <location evidence="1">Cell membrane</location>
    </subcellularLocation>
</comment>
<protein>
    <submittedName>
        <fullName evidence="7">Flagellar protein FliZ</fullName>
    </submittedName>
</protein>
<evidence type="ECO:0000256" key="4">
    <source>
        <dbReference type="ARBA" id="ARBA00022989"/>
    </source>
</evidence>
<keyword evidence="2" id="KW-1003">Cell membrane</keyword>
<keyword evidence="3 6" id="KW-0812">Transmembrane</keyword>
<sequence length="115" mass="12967">MGLDSYLQFISVLIIFILVLAATLYVTKWMANYQKGSNSSRNIEIIDTCKISTNKYIQIIRIGDKYLSIAVSNDQITNLGEVDPSELVQEQTGENLGFKEIFDKIKGEKKDNNGK</sequence>
<keyword evidence="7" id="KW-0282">Flagellum</keyword>
<dbReference type="GO" id="GO:0044781">
    <property type="term" value="P:bacterial-type flagellum organization"/>
    <property type="evidence" value="ECO:0007669"/>
    <property type="project" value="InterPro"/>
</dbReference>
<keyword evidence="4 6" id="KW-1133">Transmembrane helix</keyword>
<keyword evidence="7" id="KW-0969">Cilium</keyword>
<dbReference type="STRING" id="515622.bpr_I1375"/>
<evidence type="ECO:0000256" key="2">
    <source>
        <dbReference type="ARBA" id="ARBA00022475"/>
    </source>
</evidence>
<dbReference type="HOGENOM" id="CLU_152430_1_0_9"/>
<keyword evidence="8" id="KW-1185">Reference proteome</keyword>
<keyword evidence="7" id="KW-0966">Cell projection</keyword>
<dbReference type="AlphaFoldDB" id="E0RUS2"/>
<feature type="transmembrane region" description="Helical" evidence="6">
    <location>
        <begin position="6"/>
        <end position="26"/>
    </location>
</feature>